<gene>
    <name evidence="3" type="ORF">SAMN05216222_5253</name>
</gene>
<protein>
    <submittedName>
        <fullName evidence="3">Pimeloyl-ACP methyl ester carboxylesterase</fullName>
    </submittedName>
</protein>
<dbReference type="InterPro" id="IPR000639">
    <property type="entry name" value="Epox_hydrolase-like"/>
</dbReference>
<accession>A0A1H2BK13</accession>
<dbReference type="GO" id="GO:0016020">
    <property type="term" value="C:membrane"/>
    <property type="evidence" value="ECO:0007669"/>
    <property type="project" value="TreeGrafter"/>
</dbReference>
<feature type="signal peptide" evidence="1">
    <location>
        <begin position="1"/>
        <end position="35"/>
    </location>
</feature>
<dbReference type="SUPFAM" id="SSF53474">
    <property type="entry name" value="alpha/beta-Hydrolases"/>
    <property type="match status" value="1"/>
</dbReference>
<dbReference type="InterPro" id="IPR000073">
    <property type="entry name" value="AB_hydrolase_1"/>
</dbReference>
<evidence type="ECO:0000256" key="1">
    <source>
        <dbReference type="SAM" id="SignalP"/>
    </source>
</evidence>
<reference evidence="3 4" key="1">
    <citation type="submission" date="2016-10" db="EMBL/GenBank/DDBJ databases">
        <authorList>
            <person name="de Groot N.N."/>
        </authorList>
    </citation>
    <scope>NUCLEOTIDE SEQUENCE [LARGE SCALE GENOMIC DNA]</scope>
    <source>
        <strain evidence="3 4">LMG 26867</strain>
    </source>
</reference>
<feature type="chain" id="PRO_5009270039" evidence="1">
    <location>
        <begin position="36"/>
        <end position="335"/>
    </location>
</feature>
<feature type="domain" description="AB hydrolase-1" evidence="2">
    <location>
        <begin position="78"/>
        <end position="324"/>
    </location>
</feature>
<evidence type="ECO:0000259" key="2">
    <source>
        <dbReference type="Pfam" id="PF00561"/>
    </source>
</evidence>
<dbReference type="PRINTS" id="PR00111">
    <property type="entry name" value="ABHYDROLASE"/>
</dbReference>
<dbReference type="Proteomes" id="UP000198481">
    <property type="component" value="Chromosome I"/>
</dbReference>
<dbReference type="EMBL" id="LT629762">
    <property type="protein sequence ID" value="SDT58518.1"/>
    <property type="molecule type" value="Genomic_DNA"/>
</dbReference>
<keyword evidence="1" id="KW-0732">Signal</keyword>
<dbReference type="PROSITE" id="PS51318">
    <property type="entry name" value="TAT"/>
    <property type="match status" value="1"/>
</dbReference>
<dbReference type="AlphaFoldDB" id="A0A1H2BK13"/>
<dbReference type="STRING" id="1148509.SAMN05216222_5253"/>
<proteinExistence type="predicted"/>
<dbReference type="InterPro" id="IPR029058">
    <property type="entry name" value="AB_hydrolase_fold"/>
</dbReference>
<name>A0A1H2BK13_9PSED</name>
<dbReference type="PRINTS" id="PR00412">
    <property type="entry name" value="EPOXHYDRLASE"/>
</dbReference>
<dbReference type="InterPro" id="IPR050266">
    <property type="entry name" value="AB_hydrolase_sf"/>
</dbReference>
<sequence>MKSLKRSELSRRDVLKQSMLLAAAMAAINHGSAWAATSESPAPPSNPKLASGFTEKIVLRENHRIYVRDYPGKEPAYVLLHGFPDNCRIYEDLAPRLSAAGRRVIAFDFLGFGASDKPTNFRYDFEQQLADFNAVVNDLKLNSVIPVGHDAGGPAAVNFALDNQDRVASLVLLNCYYANASVLAFPDFIELCCNPKTKLLAHAMMTDPKQAAYLFNFQQGLLLANMTPAMRTRFETVLQPIIAHNFTQQPSAMPAFLAMTGKAYANLAANDRRLPELAKFNKPVKLIWGGLDKYLNTAVAKDIASHCPHATLTTLDAEHWPQFDLPDEVAKHMLA</sequence>
<dbReference type="Pfam" id="PF00561">
    <property type="entry name" value="Abhydrolase_1"/>
    <property type="match status" value="1"/>
</dbReference>
<dbReference type="PANTHER" id="PTHR43798">
    <property type="entry name" value="MONOACYLGLYCEROL LIPASE"/>
    <property type="match status" value="1"/>
</dbReference>
<organism evidence="3 4">
    <name type="scientific">Pseudomonas prosekii</name>
    <dbReference type="NCBI Taxonomy" id="1148509"/>
    <lineage>
        <taxon>Bacteria</taxon>
        <taxon>Pseudomonadati</taxon>
        <taxon>Pseudomonadota</taxon>
        <taxon>Gammaproteobacteria</taxon>
        <taxon>Pseudomonadales</taxon>
        <taxon>Pseudomonadaceae</taxon>
        <taxon>Pseudomonas</taxon>
    </lineage>
</organism>
<evidence type="ECO:0000313" key="3">
    <source>
        <dbReference type="EMBL" id="SDT58518.1"/>
    </source>
</evidence>
<dbReference type="InterPro" id="IPR006311">
    <property type="entry name" value="TAT_signal"/>
</dbReference>
<evidence type="ECO:0000313" key="4">
    <source>
        <dbReference type="Proteomes" id="UP000198481"/>
    </source>
</evidence>
<dbReference type="PANTHER" id="PTHR43798:SF33">
    <property type="entry name" value="HYDROLASE, PUTATIVE (AFU_ORTHOLOGUE AFUA_2G14860)-RELATED"/>
    <property type="match status" value="1"/>
</dbReference>
<dbReference type="GO" id="GO:0003824">
    <property type="term" value="F:catalytic activity"/>
    <property type="evidence" value="ECO:0007669"/>
    <property type="project" value="InterPro"/>
</dbReference>
<dbReference type="Gene3D" id="3.40.50.1820">
    <property type="entry name" value="alpha/beta hydrolase"/>
    <property type="match status" value="1"/>
</dbReference>